<dbReference type="GO" id="GO:0003677">
    <property type="term" value="F:DNA binding"/>
    <property type="evidence" value="ECO:0007669"/>
    <property type="project" value="UniProtKB-KW"/>
</dbReference>
<name>A0A261S1N2_9BORD</name>
<dbReference type="InterPro" id="IPR005119">
    <property type="entry name" value="LysR_subst-bd"/>
</dbReference>
<accession>A0A261S1N2</accession>
<dbReference type="Pfam" id="PF03466">
    <property type="entry name" value="LysR_substrate"/>
    <property type="match status" value="1"/>
</dbReference>
<evidence type="ECO:0000256" key="3">
    <source>
        <dbReference type="ARBA" id="ARBA00023125"/>
    </source>
</evidence>
<dbReference type="SUPFAM" id="SSF53850">
    <property type="entry name" value="Periplasmic binding protein-like II"/>
    <property type="match status" value="1"/>
</dbReference>
<dbReference type="InterPro" id="IPR036388">
    <property type="entry name" value="WH-like_DNA-bd_sf"/>
</dbReference>
<sequence>MEFKQLRAFLTVAETGNVTRAADMLHLVQPAVSRQLRLLEEDIGTPLFKRSRHGMVLTAAGQALVGYARRALLELDRARAEVGGDAQSEVNGLVTLGLLPSTIEMLSSALVGAITAKYPGIRLRLTMGYAGTLLNWLESGEIDGALLYGAESSPNIQTSPLIDEPLWVIAPASVQLRRKSPLPLASLVDQKLVLPSAPHGLRTLVEHACAVSHVTLQIAAETNALSVQRNLVLSGHGWTILPPIAVADDLRARRLSGAPLTDPDITRTIVLALPTNRPSGHHVRCAVELLGQVAKEAIRSGTWLEGKWLGD</sequence>
<dbReference type="InterPro" id="IPR036390">
    <property type="entry name" value="WH_DNA-bd_sf"/>
</dbReference>
<evidence type="ECO:0000256" key="4">
    <source>
        <dbReference type="ARBA" id="ARBA00023159"/>
    </source>
</evidence>
<evidence type="ECO:0000313" key="7">
    <source>
        <dbReference type="EMBL" id="OZI31236.1"/>
    </source>
</evidence>
<gene>
    <name evidence="7" type="ORF">CAL29_25245</name>
</gene>
<dbReference type="PANTHER" id="PTHR30293">
    <property type="entry name" value="TRANSCRIPTIONAL REGULATORY PROTEIN NAC-RELATED"/>
    <property type="match status" value="1"/>
</dbReference>
<comment type="caution">
    <text evidence="7">The sequence shown here is derived from an EMBL/GenBank/DDBJ whole genome shotgun (WGS) entry which is preliminary data.</text>
</comment>
<dbReference type="CDD" id="cd08433">
    <property type="entry name" value="PBP2_Nac"/>
    <property type="match status" value="1"/>
</dbReference>
<protein>
    <submittedName>
        <fullName evidence="7">LysR family transcriptional regulator</fullName>
    </submittedName>
</protein>
<dbReference type="PROSITE" id="PS50931">
    <property type="entry name" value="HTH_LYSR"/>
    <property type="match status" value="1"/>
</dbReference>
<dbReference type="EMBL" id="NEVM01000005">
    <property type="protein sequence ID" value="OZI31236.1"/>
    <property type="molecule type" value="Genomic_DNA"/>
</dbReference>
<keyword evidence="4" id="KW-0010">Activator</keyword>
<dbReference type="OrthoDB" id="8587114at2"/>
<evidence type="ECO:0000256" key="2">
    <source>
        <dbReference type="ARBA" id="ARBA00023015"/>
    </source>
</evidence>
<dbReference type="Pfam" id="PF00126">
    <property type="entry name" value="HTH_1"/>
    <property type="match status" value="1"/>
</dbReference>
<dbReference type="Gene3D" id="3.40.190.10">
    <property type="entry name" value="Periplasmic binding protein-like II"/>
    <property type="match status" value="2"/>
</dbReference>
<evidence type="ECO:0000313" key="8">
    <source>
        <dbReference type="Proteomes" id="UP000216020"/>
    </source>
</evidence>
<dbReference type="RefSeq" id="WP_094855650.1">
    <property type="nucleotide sequence ID" value="NZ_NEVM01000005.1"/>
</dbReference>
<organism evidence="7 8">
    <name type="scientific">Bordetella genomosp. 10</name>
    <dbReference type="NCBI Taxonomy" id="1416804"/>
    <lineage>
        <taxon>Bacteria</taxon>
        <taxon>Pseudomonadati</taxon>
        <taxon>Pseudomonadota</taxon>
        <taxon>Betaproteobacteria</taxon>
        <taxon>Burkholderiales</taxon>
        <taxon>Alcaligenaceae</taxon>
        <taxon>Bordetella</taxon>
    </lineage>
</organism>
<keyword evidence="3" id="KW-0238">DNA-binding</keyword>
<comment type="similarity">
    <text evidence="1">Belongs to the LysR transcriptional regulatory family.</text>
</comment>
<dbReference type="FunFam" id="1.10.10.10:FF:000001">
    <property type="entry name" value="LysR family transcriptional regulator"/>
    <property type="match status" value="1"/>
</dbReference>
<evidence type="ECO:0000256" key="5">
    <source>
        <dbReference type="ARBA" id="ARBA00023163"/>
    </source>
</evidence>
<proteinExistence type="inferred from homology"/>
<reference evidence="8" key="1">
    <citation type="submission" date="2017-05" db="EMBL/GenBank/DDBJ databases">
        <title>Complete and WGS of Bordetella genogroups.</title>
        <authorList>
            <person name="Spilker T."/>
            <person name="Lipuma J."/>
        </authorList>
    </citation>
    <scope>NUCLEOTIDE SEQUENCE [LARGE SCALE GENOMIC DNA]</scope>
    <source>
        <strain evidence="8">AU16122</strain>
    </source>
</reference>
<keyword evidence="2" id="KW-0805">Transcription regulation</keyword>
<evidence type="ECO:0000259" key="6">
    <source>
        <dbReference type="PROSITE" id="PS50931"/>
    </source>
</evidence>
<feature type="domain" description="HTH lysR-type" evidence="6">
    <location>
        <begin position="1"/>
        <end position="58"/>
    </location>
</feature>
<dbReference type="AlphaFoldDB" id="A0A261S1N2"/>
<evidence type="ECO:0000256" key="1">
    <source>
        <dbReference type="ARBA" id="ARBA00009437"/>
    </source>
</evidence>
<keyword evidence="5" id="KW-0804">Transcription</keyword>
<dbReference type="SUPFAM" id="SSF46785">
    <property type="entry name" value="Winged helix' DNA-binding domain"/>
    <property type="match status" value="1"/>
</dbReference>
<keyword evidence="8" id="KW-1185">Reference proteome</keyword>
<dbReference type="Gene3D" id="1.10.10.10">
    <property type="entry name" value="Winged helix-like DNA-binding domain superfamily/Winged helix DNA-binding domain"/>
    <property type="match status" value="1"/>
</dbReference>
<dbReference type="PRINTS" id="PR00039">
    <property type="entry name" value="HTHLYSR"/>
</dbReference>
<dbReference type="GO" id="GO:0003700">
    <property type="term" value="F:DNA-binding transcription factor activity"/>
    <property type="evidence" value="ECO:0007669"/>
    <property type="project" value="InterPro"/>
</dbReference>
<dbReference type="InterPro" id="IPR000847">
    <property type="entry name" value="LysR_HTH_N"/>
</dbReference>
<dbReference type="Proteomes" id="UP000216020">
    <property type="component" value="Unassembled WGS sequence"/>
</dbReference>
<dbReference type="PANTHER" id="PTHR30293:SF0">
    <property type="entry name" value="NITROGEN ASSIMILATION REGULATORY PROTEIN NAC"/>
    <property type="match status" value="1"/>
</dbReference>
<dbReference type="GO" id="GO:2000142">
    <property type="term" value="P:regulation of DNA-templated transcription initiation"/>
    <property type="evidence" value="ECO:0007669"/>
    <property type="project" value="TreeGrafter"/>
</dbReference>